<keyword evidence="1" id="KW-0503">Monooxygenase</keyword>
<gene>
    <name evidence="1" type="ORF">GCM10023208_34090</name>
</gene>
<dbReference type="SUPFAM" id="SSF54909">
    <property type="entry name" value="Dimeric alpha+beta barrel"/>
    <property type="match status" value="1"/>
</dbReference>
<keyword evidence="2" id="KW-1185">Reference proteome</keyword>
<name>A0ABP9KSG9_9SPHN</name>
<reference evidence="2" key="1">
    <citation type="journal article" date="2019" name="Int. J. Syst. Evol. Microbiol.">
        <title>The Global Catalogue of Microorganisms (GCM) 10K type strain sequencing project: providing services to taxonomists for standard genome sequencing and annotation.</title>
        <authorList>
            <consortium name="The Broad Institute Genomics Platform"/>
            <consortium name="The Broad Institute Genome Sequencing Center for Infectious Disease"/>
            <person name="Wu L."/>
            <person name="Ma J."/>
        </authorList>
    </citation>
    <scope>NUCLEOTIDE SEQUENCE [LARGE SCALE GENOMIC DNA]</scope>
    <source>
        <strain evidence="2">JCM 18014</strain>
    </source>
</reference>
<organism evidence="1 2">
    <name type="scientific">Erythrobacter westpacificensis</name>
    <dbReference type="NCBI Taxonomy" id="1055231"/>
    <lineage>
        <taxon>Bacteria</taxon>
        <taxon>Pseudomonadati</taxon>
        <taxon>Pseudomonadota</taxon>
        <taxon>Alphaproteobacteria</taxon>
        <taxon>Sphingomonadales</taxon>
        <taxon>Erythrobacteraceae</taxon>
        <taxon>Erythrobacter/Porphyrobacter group</taxon>
        <taxon>Erythrobacter</taxon>
    </lineage>
</organism>
<evidence type="ECO:0000313" key="2">
    <source>
        <dbReference type="Proteomes" id="UP001500518"/>
    </source>
</evidence>
<dbReference type="Pfam" id="PF08803">
    <property type="entry name" value="ydhR"/>
    <property type="match status" value="1"/>
</dbReference>
<dbReference type="Gene3D" id="3.30.70.100">
    <property type="match status" value="1"/>
</dbReference>
<dbReference type="PANTHER" id="PTHR39169:SF1">
    <property type="entry name" value="MONOOXYGENASE YDHR-RELATED"/>
    <property type="match status" value="1"/>
</dbReference>
<sequence>MSKKALQIEVEYQLPLGEFKAAMKMAAEAVAVQPGLVWKAWVYDDHEKHASGWYVFDSLETAHAYLQSEVVSSFQAHPAMSNFSPKIFDIDEDASAITRAPLSL</sequence>
<proteinExistence type="predicted"/>
<dbReference type="PANTHER" id="PTHR39169">
    <property type="match status" value="1"/>
</dbReference>
<dbReference type="Proteomes" id="UP001500518">
    <property type="component" value="Unassembled WGS sequence"/>
</dbReference>
<dbReference type="InterPro" id="IPR011008">
    <property type="entry name" value="Dimeric_a/b-barrel"/>
</dbReference>
<comment type="caution">
    <text evidence="1">The sequence shown here is derived from an EMBL/GenBank/DDBJ whole genome shotgun (WGS) entry which is preliminary data.</text>
</comment>
<dbReference type="InterPro" id="IPR014910">
    <property type="entry name" value="YdhR"/>
</dbReference>
<dbReference type="GO" id="GO:0004497">
    <property type="term" value="F:monooxygenase activity"/>
    <property type="evidence" value="ECO:0007669"/>
    <property type="project" value="UniProtKB-KW"/>
</dbReference>
<accession>A0ABP9KSG9</accession>
<dbReference type="EMBL" id="BAABHV010000028">
    <property type="protein sequence ID" value="GAA5063152.1"/>
    <property type="molecule type" value="Genomic_DNA"/>
</dbReference>
<keyword evidence="1" id="KW-0560">Oxidoreductase</keyword>
<evidence type="ECO:0000313" key="1">
    <source>
        <dbReference type="EMBL" id="GAA5063152.1"/>
    </source>
</evidence>
<dbReference type="RefSeq" id="WP_346034106.1">
    <property type="nucleotide sequence ID" value="NZ_BAABHV010000028.1"/>
</dbReference>
<protein>
    <submittedName>
        <fullName evidence="1">Monooxygenase</fullName>
    </submittedName>
</protein>